<comment type="caution">
    <text evidence="10">The sequence shown here is derived from an EMBL/GenBank/DDBJ whole genome shotgun (WGS) entry which is preliminary data.</text>
</comment>
<dbReference type="GO" id="GO:0006438">
    <property type="term" value="P:valyl-tRNA aminoacylation"/>
    <property type="evidence" value="ECO:0007669"/>
    <property type="project" value="InterPro"/>
</dbReference>
<dbReference type="Proteomes" id="UP000288805">
    <property type="component" value="Unassembled WGS sequence"/>
</dbReference>
<dbReference type="EMBL" id="QGNW01000167">
    <property type="protein sequence ID" value="RVW89094.1"/>
    <property type="molecule type" value="Genomic_DNA"/>
</dbReference>
<protein>
    <recommendedName>
        <fullName evidence="1">valine--tRNA ligase</fullName>
        <ecNumber evidence="1">6.1.1.9</ecNumber>
    </recommendedName>
    <alternativeName>
        <fullName evidence="7">Valyl-tRNA synthetase</fullName>
    </alternativeName>
</protein>
<proteinExistence type="predicted"/>
<dbReference type="Gene3D" id="1.10.730.10">
    <property type="entry name" value="Isoleucyl-tRNA Synthetase, Domain 1"/>
    <property type="match status" value="1"/>
</dbReference>
<evidence type="ECO:0000256" key="6">
    <source>
        <dbReference type="ARBA" id="ARBA00023146"/>
    </source>
</evidence>
<dbReference type="GO" id="GO:0005524">
    <property type="term" value="F:ATP binding"/>
    <property type="evidence" value="ECO:0007669"/>
    <property type="project" value="UniProtKB-KW"/>
</dbReference>
<dbReference type="AlphaFoldDB" id="A0A438HXA3"/>
<keyword evidence="3" id="KW-0547">Nucleotide-binding</keyword>
<comment type="catalytic activity">
    <reaction evidence="8">
        <text>tRNA(Val) + L-valine + ATP = L-valyl-tRNA(Val) + AMP + diphosphate</text>
        <dbReference type="Rhea" id="RHEA:10704"/>
        <dbReference type="Rhea" id="RHEA-COMP:9672"/>
        <dbReference type="Rhea" id="RHEA-COMP:9708"/>
        <dbReference type="ChEBI" id="CHEBI:30616"/>
        <dbReference type="ChEBI" id="CHEBI:33019"/>
        <dbReference type="ChEBI" id="CHEBI:57762"/>
        <dbReference type="ChEBI" id="CHEBI:78442"/>
        <dbReference type="ChEBI" id="CHEBI:78537"/>
        <dbReference type="ChEBI" id="CHEBI:456215"/>
        <dbReference type="EC" id="6.1.1.9"/>
    </reaction>
</comment>
<keyword evidence="5" id="KW-0648">Protein biosynthesis</keyword>
<evidence type="ECO:0000256" key="7">
    <source>
        <dbReference type="ARBA" id="ARBA00029936"/>
    </source>
</evidence>
<keyword evidence="4" id="KW-0067">ATP-binding</keyword>
<keyword evidence="6" id="KW-0030">Aminoacyl-tRNA synthetase</keyword>
<name>A0A438HXA3_VITVI</name>
<evidence type="ECO:0000313" key="11">
    <source>
        <dbReference type="Proteomes" id="UP000288805"/>
    </source>
</evidence>
<dbReference type="PANTHER" id="PTHR11946">
    <property type="entry name" value="VALYL-TRNA SYNTHETASES"/>
    <property type="match status" value="1"/>
</dbReference>
<keyword evidence="2 10" id="KW-0436">Ligase</keyword>
<dbReference type="PANTHER" id="PTHR11946:SF93">
    <property type="entry name" value="VALINE--TRNA LIGASE, CHLOROPLASTIC_MITOCHONDRIAL 2"/>
    <property type="match status" value="1"/>
</dbReference>
<evidence type="ECO:0000256" key="3">
    <source>
        <dbReference type="ARBA" id="ARBA00022741"/>
    </source>
</evidence>
<evidence type="ECO:0000256" key="4">
    <source>
        <dbReference type="ARBA" id="ARBA00022840"/>
    </source>
</evidence>
<dbReference type="SUPFAM" id="SSF47323">
    <property type="entry name" value="Anticodon-binding domain of a subclass of class I aminoacyl-tRNA synthetases"/>
    <property type="match status" value="1"/>
</dbReference>
<evidence type="ECO:0000259" key="9">
    <source>
        <dbReference type="Pfam" id="PF08264"/>
    </source>
</evidence>
<organism evidence="10 11">
    <name type="scientific">Vitis vinifera</name>
    <name type="common">Grape</name>
    <dbReference type="NCBI Taxonomy" id="29760"/>
    <lineage>
        <taxon>Eukaryota</taxon>
        <taxon>Viridiplantae</taxon>
        <taxon>Streptophyta</taxon>
        <taxon>Embryophyta</taxon>
        <taxon>Tracheophyta</taxon>
        <taxon>Spermatophyta</taxon>
        <taxon>Magnoliopsida</taxon>
        <taxon>eudicotyledons</taxon>
        <taxon>Gunneridae</taxon>
        <taxon>Pentapetalae</taxon>
        <taxon>rosids</taxon>
        <taxon>Vitales</taxon>
        <taxon>Vitaceae</taxon>
        <taxon>Viteae</taxon>
        <taxon>Vitis</taxon>
    </lineage>
</organism>
<dbReference type="EC" id="6.1.1.9" evidence="1"/>
<accession>A0A438HXA3</accession>
<dbReference type="InterPro" id="IPR002303">
    <property type="entry name" value="Valyl-tRNA_ligase"/>
</dbReference>
<reference evidence="10 11" key="1">
    <citation type="journal article" date="2018" name="PLoS Genet.">
        <title>Population sequencing reveals clonal diversity and ancestral inbreeding in the grapevine cultivar Chardonnay.</title>
        <authorList>
            <person name="Roach M.J."/>
            <person name="Johnson D.L."/>
            <person name="Bohlmann J."/>
            <person name="van Vuuren H.J."/>
            <person name="Jones S.J."/>
            <person name="Pretorius I.S."/>
            <person name="Schmidt S.A."/>
            <person name="Borneman A.R."/>
        </authorList>
    </citation>
    <scope>NUCLEOTIDE SEQUENCE [LARGE SCALE GENOMIC DNA]</scope>
    <source>
        <strain evidence="11">cv. Chardonnay</strain>
        <tissue evidence="10">Leaf</tissue>
    </source>
</reference>
<evidence type="ECO:0000256" key="1">
    <source>
        <dbReference type="ARBA" id="ARBA00013169"/>
    </source>
</evidence>
<dbReference type="InterPro" id="IPR009080">
    <property type="entry name" value="tRNAsynth_Ia_anticodon-bd"/>
</dbReference>
<dbReference type="GO" id="GO:0004832">
    <property type="term" value="F:valine-tRNA ligase activity"/>
    <property type="evidence" value="ECO:0007669"/>
    <property type="project" value="UniProtKB-EC"/>
</dbReference>
<sequence>MVNDFNLFSRYIEASKPAFITLEVIPVAQAVLLYVFENILKMLHPFMPFVTEALWQVTFIMTMLLIESSKFSICSVCSTTVLQRHFPIEKEALMNSSWPQTSLPMHASSIKKFENLQSLVSNKYALQ</sequence>
<evidence type="ECO:0000313" key="10">
    <source>
        <dbReference type="EMBL" id="RVW89094.1"/>
    </source>
</evidence>
<evidence type="ECO:0000256" key="5">
    <source>
        <dbReference type="ARBA" id="ARBA00022917"/>
    </source>
</evidence>
<dbReference type="InterPro" id="IPR013155">
    <property type="entry name" value="M/V/L/I-tRNA-synth_anticd-bd"/>
</dbReference>
<gene>
    <name evidence="10" type="primary">EMB2247_3</name>
    <name evidence="10" type="ORF">CK203_040226</name>
</gene>
<evidence type="ECO:0000256" key="2">
    <source>
        <dbReference type="ARBA" id="ARBA00022598"/>
    </source>
</evidence>
<feature type="domain" description="Methionyl/Valyl/Leucyl/Isoleucyl-tRNA synthetase anticodon-binding" evidence="9">
    <location>
        <begin position="6"/>
        <end position="120"/>
    </location>
</feature>
<dbReference type="Pfam" id="PF08264">
    <property type="entry name" value="Anticodon_1"/>
    <property type="match status" value="1"/>
</dbReference>
<evidence type="ECO:0000256" key="8">
    <source>
        <dbReference type="ARBA" id="ARBA00047552"/>
    </source>
</evidence>